<dbReference type="EMBL" id="FOZW01000024">
    <property type="protein sequence ID" value="SFT26137.1"/>
    <property type="molecule type" value="Genomic_DNA"/>
</dbReference>
<dbReference type="AlphaFoldDB" id="A0A1I6WJJ3"/>
<proteinExistence type="predicted"/>
<reference evidence="3" key="1">
    <citation type="submission" date="2016-10" db="EMBL/GenBank/DDBJ databases">
        <authorList>
            <person name="Varghese N."/>
            <person name="Submissions S."/>
        </authorList>
    </citation>
    <scope>NUCLEOTIDE SEQUENCE [LARGE SCALE GENOMIC DNA]</scope>
    <source>
        <strain evidence="3">DSM 26894</strain>
    </source>
</reference>
<name>A0A1I6WJJ3_9RHOB</name>
<evidence type="ECO:0000313" key="2">
    <source>
        <dbReference type="EMBL" id="SFT26137.1"/>
    </source>
</evidence>
<evidence type="ECO:0000256" key="1">
    <source>
        <dbReference type="SAM" id="MobiDB-lite"/>
    </source>
</evidence>
<accession>A0A1I6WJJ3</accession>
<gene>
    <name evidence="2" type="ORF">SAMN04488050_12438</name>
</gene>
<sequence>MSGNRHPGPKTCLAEAEFTKINDSEPLDLNLFPARECLVRHGLAQTLHAFSSDNPWMQNRPRRSGASRSGSSLWFRAPRIRNTPIQSGEIWKSCPFNCRLRSRSTTAGSSRARVSRSMPATVFGRCPPFARSSLIVRKFRLLPGGESCIGPIHLSACTGSNHGLPAACLGVPRRRGPFGIDEAICRSIFLGIVRAVGHVPPRSGGAMSRAGWQSQASRAAGRTCHQGIERMRGRRPPLPGRRRHRGQWQH</sequence>
<feature type="region of interest" description="Disordered" evidence="1">
    <location>
        <begin position="206"/>
        <end position="250"/>
    </location>
</feature>
<protein>
    <submittedName>
        <fullName evidence="2">Uncharacterized protein</fullName>
    </submittedName>
</protein>
<feature type="compositionally biased region" description="Basic residues" evidence="1">
    <location>
        <begin position="232"/>
        <end position="250"/>
    </location>
</feature>
<evidence type="ECO:0000313" key="3">
    <source>
        <dbReference type="Proteomes" id="UP000199392"/>
    </source>
</evidence>
<dbReference type="Proteomes" id="UP000199392">
    <property type="component" value="Unassembled WGS sequence"/>
</dbReference>
<keyword evidence="3" id="KW-1185">Reference proteome</keyword>
<organism evidence="2 3">
    <name type="scientific">Alloyangia pacifica</name>
    <dbReference type="NCBI Taxonomy" id="311180"/>
    <lineage>
        <taxon>Bacteria</taxon>
        <taxon>Pseudomonadati</taxon>
        <taxon>Pseudomonadota</taxon>
        <taxon>Alphaproteobacteria</taxon>
        <taxon>Rhodobacterales</taxon>
        <taxon>Roseobacteraceae</taxon>
        <taxon>Alloyangia</taxon>
    </lineage>
</organism>